<dbReference type="PANTHER" id="PTHR36509">
    <property type="entry name" value="BLL3101 PROTEIN"/>
    <property type="match status" value="1"/>
</dbReference>
<evidence type="ECO:0000313" key="3">
    <source>
        <dbReference type="EMBL" id="AJP57561.2"/>
    </source>
</evidence>
<evidence type="ECO:0000313" key="4">
    <source>
        <dbReference type="Proteomes" id="UP000035085"/>
    </source>
</evidence>
<dbReference type="InterPro" id="IPR010621">
    <property type="entry name" value="DUF1214"/>
</dbReference>
<evidence type="ECO:0008006" key="5">
    <source>
        <dbReference type="Google" id="ProtNLM"/>
    </source>
</evidence>
<dbReference type="SUPFAM" id="SSF160935">
    <property type="entry name" value="VPA0735-like"/>
    <property type="match status" value="1"/>
</dbReference>
<dbReference type="PANTHER" id="PTHR36509:SF3">
    <property type="entry name" value="SIGNAL PEPTIDE PROTEIN"/>
    <property type="match status" value="1"/>
</dbReference>
<sequence>MEGIPANAQAAQRLFDESDFQRASQAYGWALPIVGFAQWQYSAKTAFGAKDTDVVLYDSIQDKLGILTANATTPYVGGFPDLSVTGPLVIDYPKGNSAGGIGDFWQRPLTDMGETGPDKGKGGKYLVLGPGQQVKNTAGYHVIHSPTFNIFVAFRALDADPAKAESLIKQFHMYPYGQRSSPAATRLIRPEGRQWSQVPPRGLAYWERLAEIIQREPVLERDRAMMGLLVPLGIEKGKPFRPDERQKKILEDGARVGELFAQANSFNTRAPGALYRPDSRWRYVIRFDTSQESQYYTQIDERADYFYQAVTTSSGMTTRRAGVGQAYLGAYSDDQGRALDGNKNYVLHVPANPPAKLFWSLTVYDSDQRVLVNNSQGIADKSSRQALMMNPDGSVDLYVGPTAPAGKEANWIPTVRDRAWFALLRFYGPLEPYLQASYRLYDFKLVE</sequence>
<dbReference type="InterPro" id="IPR037049">
    <property type="entry name" value="DUF1214_C_sf"/>
</dbReference>
<protein>
    <recommendedName>
        <fullName evidence="5">DUF1254 domain-containing protein</fullName>
    </recommendedName>
</protein>
<feature type="domain" description="DUF1254" evidence="2">
    <location>
        <begin position="65"/>
        <end position="175"/>
    </location>
</feature>
<evidence type="ECO:0000259" key="1">
    <source>
        <dbReference type="Pfam" id="PF06742"/>
    </source>
</evidence>
<name>A0ABM5SYJ1_9BURK</name>
<feature type="domain" description="DUF1214" evidence="1">
    <location>
        <begin position="325"/>
        <end position="430"/>
    </location>
</feature>
<dbReference type="Gene3D" id="2.60.40.1610">
    <property type="entry name" value="Domain of unknown function DUF1254"/>
    <property type="match status" value="1"/>
</dbReference>
<dbReference type="InterPro" id="IPR010679">
    <property type="entry name" value="DUF1254"/>
</dbReference>
<dbReference type="Proteomes" id="UP000035085">
    <property type="component" value="Chromosome"/>
</dbReference>
<keyword evidence="4" id="KW-1185">Reference proteome</keyword>
<gene>
    <name evidence="3" type="ORF">UC34_12210</name>
</gene>
<dbReference type="InterPro" id="IPR037050">
    <property type="entry name" value="DUF1254_sf"/>
</dbReference>
<organism evidence="3 4">
    <name type="scientific">Pandoraea vervacti</name>
    <dbReference type="NCBI Taxonomy" id="656178"/>
    <lineage>
        <taxon>Bacteria</taxon>
        <taxon>Pseudomonadati</taxon>
        <taxon>Pseudomonadota</taxon>
        <taxon>Betaproteobacteria</taxon>
        <taxon>Burkholderiales</taxon>
        <taxon>Burkholderiaceae</taxon>
        <taxon>Pandoraea</taxon>
    </lineage>
</organism>
<dbReference type="EMBL" id="CP010897">
    <property type="protein sequence ID" value="AJP57561.2"/>
    <property type="molecule type" value="Genomic_DNA"/>
</dbReference>
<dbReference type="Gene3D" id="2.60.120.600">
    <property type="entry name" value="Domain of unknown function DUF1214, C-terminal domain"/>
    <property type="match status" value="1"/>
</dbReference>
<evidence type="ECO:0000259" key="2">
    <source>
        <dbReference type="Pfam" id="PF06863"/>
    </source>
</evidence>
<accession>A0ABM5SYJ1</accession>
<dbReference type="Pfam" id="PF06863">
    <property type="entry name" value="DUF1254"/>
    <property type="match status" value="1"/>
</dbReference>
<dbReference type="Pfam" id="PF06742">
    <property type="entry name" value="DUF1214"/>
    <property type="match status" value="1"/>
</dbReference>
<proteinExistence type="predicted"/>
<dbReference type="Gene3D" id="1.10.3360.10">
    <property type="entry name" value="VPA0735-like domain"/>
    <property type="match status" value="1"/>
</dbReference>
<reference evidence="4" key="1">
    <citation type="submission" date="2015-02" db="EMBL/GenBank/DDBJ databases">
        <title>Complete Genome Sequencing of Pandoraea vervacti NS15 sp. nov.</title>
        <authorList>
            <person name="Chan K.-G."/>
        </authorList>
    </citation>
    <scope>NUCLEOTIDE SEQUENCE [LARGE SCALE GENOMIC DNA]</scope>
    <source>
        <strain evidence="4">NS15</strain>
    </source>
</reference>